<keyword evidence="3" id="KW-0274">FAD</keyword>
<dbReference type="InterPro" id="IPR009100">
    <property type="entry name" value="AcylCoA_DH/oxidase_NM_dom_sf"/>
</dbReference>
<dbReference type="PANTHER" id="PTHR43292">
    <property type="entry name" value="ACYL-COA DEHYDROGENASE"/>
    <property type="match status" value="1"/>
</dbReference>
<organism evidence="6">
    <name type="scientific">freshwater metagenome</name>
    <dbReference type="NCBI Taxonomy" id="449393"/>
    <lineage>
        <taxon>unclassified sequences</taxon>
        <taxon>metagenomes</taxon>
        <taxon>ecological metagenomes</taxon>
    </lineage>
</organism>
<name>A0A6J7C078_9ZZZZ</name>
<dbReference type="SUPFAM" id="SSF56645">
    <property type="entry name" value="Acyl-CoA dehydrogenase NM domain-like"/>
    <property type="match status" value="1"/>
</dbReference>
<keyword evidence="2" id="KW-0285">Flavoprotein</keyword>
<evidence type="ECO:0000259" key="5">
    <source>
        <dbReference type="Pfam" id="PF00441"/>
    </source>
</evidence>
<evidence type="ECO:0000313" key="6">
    <source>
        <dbReference type="EMBL" id="CAB4851492.1"/>
    </source>
</evidence>
<dbReference type="Gene3D" id="2.40.110.10">
    <property type="entry name" value="Butyryl-CoA Dehydrogenase, subunit A, domain 2"/>
    <property type="match status" value="1"/>
</dbReference>
<evidence type="ECO:0000256" key="2">
    <source>
        <dbReference type="ARBA" id="ARBA00022630"/>
    </source>
</evidence>
<sequence length="188" mass="20493">MPTATPGVEVGDIDAVVHPGAFHHVVFTDVRVPASCRLGPENEGFTIVRKLLANERVGVARYHRAAGYLDRVAKWCDERGLLDDSSVIETLAHARVACDAARVLVYQVWDERTRGLHPDESAWVYRTAAVNAERAVSEAAFKLMGAEALVRHSHADNQFEWATTAGIAGGSYEMQLNSLARVLLGTKG</sequence>
<protein>
    <submittedName>
        <fullName evidence="6">Unannotated protein</fullName>
    </submittedName>
</protein>
<gene>
    <name evidence="6" type="ORF">UFOPK3267_01563</name>
</gene>
<comment type="similarity">
    <text evidence="1">Belongs to the acyl-CoA dehydrogenase family.</text>
</comment>
<dbReference type="AlphaFoldDB" id="A0A6J7C078"/>
<evidence type="ECO:0000256" key="4">
    <source>
        <dbReference type="ARBA" id="ARBA00023002"/>
    </source>
</evidence>
<feature type="domain" description="Acyl-CoA dehydrogenase/oxidase C-terminal" evidence="5">
    <location>
        <begin position="42"/>
        <end position="183"/>
    </location>
</feature>
<dbReference type="PANTHER" id="PTHR43292:SF3">
    <property type="entry name" value="ACYL-COA DEHYDROGENASE FADE29"/>
    <property type="match status" value="1"/>
</dbReference>
<accession>A0A6J7C078</accession>
<reference evidence="6" key="1">
    <citation type="submission" date="2020-05" db="EMBL/GenBank/DDBJ databases">
        <authorList>
            <person name="Chiriac C."/>
            <person name="Salcher M."/>
            <person name="Ghai R."/>
            <person name="Kavagutti S V."/>
        </authorList>
    </citation>
    <scope>NUCLEOTIDE SEQUENCE</scope>
</reference>
<dbReference type="Gene3D" id="1.20.140.10">
    <property type="entry name" value="Butyryl-CoA Dehydrogenase, subunit A, domain 3"/>
    <property type="match status" value="1"/>
</dbReference>
<keyword evidence="4" id="KW-0560">Oxidoreductase</keyword>
<proteinExistence type="inferred from homology"/>
<dbReference type="GO" id="GO:0005886">
    <property type="term" value="C:plasma membrane"/>
    <property type="evidence" value="ECO:0007669"/>
    <property type="project" value="TreeGrafter"/>
</dbReference>
<evidence type="ECO:0000256" key="1">
    <source>
        <dbReference type="ARBA" id="ARBA00009347"/>
    </source>
</evidence>
<dbReference type="Pfam" id="PF00441">
    <property type="entry name" value="Acyl-CoA_dh_1"/>
    <property type="match status" value="1"/>
</dbReference>
<dbReference type="SUPFAM" id="SSF47203">
    <property type="entry name" value="Acyl-CoA dehydrogenase C-terminal domain-like"/>
    <property type="match status" value="1"/>
</dbReference>
<dbReference type="InterPro" id="IPR052161">
    <property type="entry name" value="Mycobact_Acyl-CoA_DH"/>
</dbReference>
<dbReference type="InterPro" id="IPR036250">
    <property type="entry name" value="AcylCo_DH-like_C"/>
</dbReference>
<dbReference type="InterPro" id="IPR009075">
    <property type="entry name" value="AcylCo_DH/oxidase_C"/>
</dbReference>
<dbReference type="GO" id="GO:0016627">
    <property type="term" value="F:oxidoreductase activity, acting on the CH-CH group of donors"/>
    <property type="evidence" value="ECO:0007669"/>
    <property type="project" value="InterPro"/>
</dbReference>
<dbReference type="EMBL" id="CAFBIY010000082">
    <property type="protein sequence ID" value="CAB4851492.1"/>
    <property type="molecule type" value="Genomic_DNA"/>
</dbReference>
<dbReference type="InterPro" id="IPR046373">
    <property type="entry name" value="Acyl-CoA_Oxase/DH_mid-dom_sf"/>
</dbReference>
<evidence type="ECO:0000256" key="3">
    <source>
        <dbReference type="ARBA" id="ARBA00022827"/>
    </source>
</evidence>